<proteinExistence type="predicted"/>
<gene>
    <name evidence="1" type="ORF">CCMP2556_LOCUS31800</name>
</gene>
<sequence length="236" mass="25499">MCPGLEYLRELHPAVLDIQPHLTRSHATVGPEADTVCDVRALSRKALLRVLEKFPEEEEQLVGSGHVILERSESQPIRSDDSVFQLILASLSRAWVCWLPYFTIIPPKRNRFALMLDAKDSIYKRASSQSNSFIPSSPVAPPPLLFQTFQAASTALEQASAGEGGFSQVTVTLGDAFEQPFMVNQAILVQGTPGTHLVVLVHGIVEIEANGMVVATVPGCPAPPCLGAHVGRLGRA</sequence>
<protein>
    <recommendedName>
        <fullName evidence="3">Cyclic nucleotide-binding domain-containing protein</fullName>
    </recommendedName>
</protein>
<evidence type="ECO:0008006" key="3">
    <source>
        <dbReference type="Google" id="ProtNLM"/>
    </source>
</evidence>
<evidence type="ECO:0000313" key="2">
    <source>
        <dbReference type="Proteomes" id="UP001642484"/>
    </source>
</evidence>
<dbReference type="Proteomes" id="UP001642484">
    <property type="component" value="Unassembled WGS sequence"/>
</dbReference>
<evidence type="ECO:0000313" key="1">
    <source>
        <dbReference type="EMBL" id="CAK9064697.1"/>
    </source>
</evidence>
<name>A0ABP0NPH3_9DINO</name>
<reference evidence="1 2" key="1">
    <citation type="submission" date="2024-02" db="EMBL/GenBank/DDBJ databases">
        <authorList>
            <person name="Chen Y."/>
            <person name="Shah S."/>
            <person name="Dougan E. K."/>
            <person name="Thang M."/>
            <person name="Chan C."/>
        </authorList>
    </citation>
    <scope>NUCLEOTIDE SEQUENCE [LARGE SCALE GENOMIC DNA]</scope>
</reference>
<accession>A0ABP0NPH3</accession>
<comment type="caution">
    <text evidence="1">The sequence shown here is derived from an EMBL/GenBank/DDBJ whole genome shotgun (WGS) entry which is preliminary data.</text>
</comment>
<keyword evidence="2" id="KW-1185">Reference proteome</keyword>
<organism evidence="1 2">
    <name type="scientific">Durusdinium trenchii</name>
    <dbReference type="NCBI Taxonomy" id="1381693"/>
    <lineage>
        <taxon>Eukaryota</taxon>
        <taxon>Sar</taxon>
        <taxon>Alveolata</taxon>
        <taxon>Dinophyceae</taxon>
        <taxon>Suessiales</taxon>
        <taxon>Symbiodiniaceae</taxon>
        <taxon>Durusdinium</taxon>
    </lineage>
</organism>
<dbReference type="EMBL" id="CAXAMN010021940">
    <property type="protein sequence ID" value="CAK9064697.1"/>
    <property type="molecule type" value="Genomic_DNA"/>
</dbReference>